<proteinExistence type="predicted"/>
<sequence>MRIRSEQAEMSTVGEYFDSTNLRGIDEGLGSSGVVQSLHGTPRSGELELMTGVPGDRGPVGESARPFRWEGDIADQAALSAMSTKLGAAQAGKAWRVVSSDTLVYWNGTGFDTFADAFGAAGPDGSPCVVSLGSVDTGEVGAPLQATIVGTPPNLVLHLTVPRGVRGREGEIGGPGPIRQAADYADGPHPDGSVPTWNGTAGKWEPRPFPGLRGPWSISETQAWDGSAGFGASQTNVGTSPNVIAQLAIPAQDSAWRPVVSGGVMLRTTSTDASTRIDAEVRIGSADGQIVALGSGFVMAMDSFCDFQPFFAASSMTPGSAVGVVPAGQPVSLYVVLRRNRGGANYTYTRSGAQIMCWARPVTTL</sequence>
<comment type="caution">
    <text evidence="2">The sequence shown here is derived from an EMBL/GenBank/DDBJ whole genome shotgun (WGS) entry which is preliminary data.</text>
</comment>
<dbReference type="EMBL" id="JAERRJ010000001">
    <property type="protein sequence ID" value="MBL1072949.1"/>
    <property type="molecule type" value="Genomic_DNA"/>
</dbReference>
<keyword evidence="3" id="KW-1185">Reference proteome</keyword>
<evidence type="ECO:0000313" key="3">
    <source>
        <dbReference type="Proteomes" id="UP000602198"/>
    </source>
</evidence>
<reference evidence="2 3" key="1">
    <citation type="submission" date="2021-01" db="EMBL/GenBank/DDBJ databases">
        <title>WGS of actinomycetes isolated from Thailand.</title>
        <authorList>
            <person name="Thawai C."/>
        </authorList>
    </citation>
    <scope>NUCLEOTIDE SEQUENCE [LARGE SCALE GENOMIC DNA]</scope>
    <source>
        <strain evidence="2 3">LPG 2</strain>
    </source>
</reference>
<gene>
    <name evidence="2" type="ORF">JK358_00910</name>
</gene>
<name>A0ABS1LYI1_9NOCA</name>
<evidence type="ECO:0000256" key="1">
    <source>
        <dbReference type="SAM" id="MobiDB-lite"/>
    </source>
</evidence>
<accession>A0ABS1LYI1</accession>
<dbReference type="RefSeq" id="WP_201942222.1">
    <property type="nucleotide sequence ID" value="NZ_JAERRJ010000001.1"/>
</dbReference>
<dbReference type="Proteomes" id="UP000602198">
    <property type="component" value="Unassembled WGS sequence"/>
</dbReference>
<feature type="region of interest" description="Disordered" evidence="1">
    <location>
        <begin position="167"/>
        <end position="192"/>
    </location>
</feature>
<organism evidence="2 3">
    <name type="scientific">Nocardia acididurans</name>
    <dbReference type="NCBI Taxonomy" id="2802282"/>
    <lineage>
        <taxon>Bacteria</taxon>
        <taxon>Bacillati</taxon>
        <taxon>Actinomycetota</taxon>
        <taxon>Actinomycetes</taxon>
        <taxon>Mycobacteriales</taxon>
        <taxon>Nocardiaceae</taxon>
        <taxon>Nocardia</taxon>
    </lineage>
</organism>
<evidence type="ECO:0008006" key="4">
    <source>
        <dbReference type="Google" id="ProtNLM"/>
    </source>
</evidence>
<evidence type="ECO:0000313" key="2">
    <source>
        <dbReference type="EMBL" id="MBL1072949.1"/>
    </source>
</evidence>
<protein>
    <recommendedName>
        <fullName evidence="4">Phage tail protein</fullName>
    </recommendedName>
</protein>